<geneLocation type="plasmid" evidence="2 3">
    <name>pHl5678-1</name>
</geneLocation>
<name>A0ABY5RLM4_HALLR</name>
<evidence type="ECO:0000313" key="3">
    <source>
        <dbReference type="Proteomes" id="UP001058330"/>
    </source>
</evidence>
<protein>
    <submittedName>
        <fullName evidence="2">Uncharacterized protein</fullName>
    </submittedName>
</protein>
<accession>A0ABY5RLM4</accession>
<feature type="transmembrane region" description="Helical" evidence="1">
    <location>
        <begin position="42"/>
        <end position="65"/>
    </location>
</feature>
<keyword evidence="3" id="KW-1185">Reference proteome</keyword>
<gene>
    <name evidence="2" type="ORF">KU306_16610</name>
</gene>
<evidence type="ECO:0000313" key="2">
    <source>
        <dbReference type="EMBL" id="UVE51948.1"/>
    </source>
</evidence>
<keyword evidence="1" id="KW-0472">Membrane</keyword>
<organism evidence="2 3">
    <name type="scientific">Haloferax larsenii</name>
    <dbReference type="NCBI Taxonomy" id="302484"/>
    <lineage>
        <taxon>Archaea</taxon>
        <taxon>Methanobacteriati</taxon>
        <taxon>Methanobacteriota</taxon>
        <taxon>Stenosarchaea group</taxon>
        <taxon>Halobacteria</taxon>
        <taxon>Halobacteriales</taxon>
        <taxon>Haloferacaceae</taxon>
        <taxon>Haloferax</taxon>
    </lineage>
</organism>
<evidence type="ECO:0000256" key="1">
    <source>
        <dbReference type="SAM" id="Phobius"/>
    </source>
</evidence>
<dbReference type="RefSeq" id="WP_152417732.1">
    <property type="nucleotide sequence ID" value="NZ_CP078064.1"/>
</dbReference>
<dbReference type="Proteomes" id="UP001058330">
    <property type="component" value="Plasmid pHl5678-1"/>
</dbReference>
<keyword evidence="1" id="KW-0812">Transmembrane</keyword>
<sequence>MNFRRAAGLVFGYGLLAIALFTVVNSVRGVARVLFGSFPLTAGVFFVMANLGAALIVGTGGYVVLQRVRRTGAGYGVDLDWGRVLGP</sequence>
<dbReference type="GeneID" id="74530570"/>
<proteinExistence type="predicted"/>
<keyword evidence="2" id="KW-0614">Plasmid</keyword>
<reference evidence="2" key="1">
    <citation type="submission" date="2021-07" db="EMBL/GenBank/DDBJ databases">
        <title>Studies on halocins as antimicrobial molecules from haloarchaea.</title>
        <authorList>
            <person name="Kumar S."/>
            <person name="Khare S.K."/>
        </authorList>
    </citation>
    <scope>NUCLEOTIDE SEQUENCE</scope>
    <source>
        <strain evidence="2">NCIM 5678</strain>
        <plasmid evidence="2">pHl5678-1</plasmid>
    </source>
</reference>
<dbReference type="EMBL" id="CP078064">
    <property type="protein sequence ID" value="UVE51948.1"/>
    <property type="molecule type" value="Genomic_DNA"/>
</dbReference>
<keyword evidence="1" id="KW-1133">Transmembrane helix</keyword>